<dbReference type="EMBL" id="JAERQM010000001">
    <property type="protein sequence ID" value="MBU8542693.1"/>
    <property type="molecule type" value="Genomic_DNA"/>
</dbReference>
<evidence type="ECO:0000259" key="4">
    <source>
        <dbReference type="Pfam" id="PF01464"/>
    </source>
</evidence>
<evidence type="ECO:0000313" key="5">
    <source>
        <dbReference type="EMBL" id="MBU8542693.1"/>
    </source>
</evidence>
<reference evidence="5 6" key="1">
    <citation type="submission" date="2021-01" db="EMBL/GenBank/DDBJ databases">
        <title>Roseomonas sp. nov, a bacterium isolated from an oil production mixture in Yumen Oilfield.</title>
        <authorList>
            <person name="Wu D."/>
        </authorList>
    </citation>
    <scope>NUCLEOTIDE SEQUENCE [LARGE SCALE GENOMIC DNA]</scope>
    <source>
        <strain evidence="5 6">ROY-5-3</strain>
    </source>
</reference>
<evidence type="ECO:0000313" key="6">
    <source>
        <dbReference type="Proteomes" id="UP000689967"/>
    </source>
</evidence>
<dbReference type="PANTHER" id="PTHR37423:SF2">
    <property type="entry name" value="MEMBRANE-BOUND LYTIC MUREIN TRANSGLYCOSYLASE C"/>
    <property type="match status" value="1"/>
</dbReference>
<organism evidence="5 6">
    <name type="scientific">Falsiroseomonas oleicola</name>
    <dbReference type="NCBI Taxonomy" id="2801474"/>
    <lineage>
        <taxon>Bacteria</taxon>
        <taxon>Pseudomonadati</taxon>
        <taxon>Pseudomonadota</taxon>
        <taxon>Alphaproteobacteria</taxon>
        <taxon>Acetobacterales</taxon>
        <taxon>Roseomonadaceae</taxon>
        <taxon>Falsiroseomonas</taxon>
    </lineage>
</organism>
<accession>A0ABS6H4N4</accession>
<dbReference type="InterPro" id="IPR000189">
    <property type="entry name" value="Transglyc_AS"/>
</dbReference>
<feature type="region of interest" description="Disordered" evidence="2">
    <location>
        <begin position="148"/>
        <end position="188"/>
    </location>
</feature>
<dbReference type="Proteomes" id="UP000689967">
    <property type="component" value="Unassembled WGS sequence"/>
</dbReference>
<feature type="signal peptide" evidence="3">
    <location>
        <begin position="1"/>
        <end position="36"/>
    </location>
</feature>
<evidence type="ECO:0000256" key="1">
    <source>
        <dbReference type="ARBA" id="ARBA00007734"/>
    </source>
</evidence>
<evidence type="ECO:0000256" key="3">
    <source>
        <dbReference type="SAM" id="SignalP"/>
    </source>
</evidence>
<sequence>MQALCQMARRSPFSAAFRLLLLGTTLTLGVQAPAVAQRVDQTAMSVPRPASQGRAAGFPQPLAPSDAARLRHIFDLHARNEMPAAARETERLEDRRLLGHVLADRWLRPGVEPPLPQVVAWLTDYADHPDAPAIHAILVRRAPAGMALPAPPREDRLADGAEEVPEEREPPTRRISRNPSLDRSVRDRARDDAEAALVQIERSRASGAYAALLRAEVAQILFQQGKDEEAFRIASAAARESGGSAFPGYIAGLAAWALNRPESALAYFEHAARSEIAAPATRAAAAFWTARAAVRARRPQAYVPWMMQAAQEPRTFYGLVARRALGLPMGFAWQSELAGEGEAAAMAETAAGWRALALLQIGQPARAEAELRALWPRVQGNAGVVRAMLLVASQSNMSELASQLATLSQSADGRPRDFARFPLPRLEPMHGFRIDPALLYALARQESNFDPRAVSPAGARGILQIMPATASYVTGDSSLRGANVARLHDPGFSLEVGQRYVHYLARMGQVDGDLIRLLAAYNNGPGNLSRWLPAVRHRTDPFLFIESIPVGETRVFVQRVLAYSWIYAARLGLPSPSLDALATGRFPQFQGTPAVAAMLVSR</sequence>
<protein>
    <submittedName>
        <fullName evidence="5">Lytic transglycosylase domain-containing protein</fullName>
    </submittedName>
</protein>
<keyword evidence="6" id="KW-1185">Reference proteome</keyword>
<comment type="caution">
    <text evidence="5">The sequence shown here is derived from an EMBL/GenBank/DDBJ whole genome shotgun (WGS) entry which is preliminary data.</text>
</comment>
<gene>
    <name evidence="5" type="ORF">JJQ90_03205</name>
</gene>
<dbReference type="CDD" id="cd13401">
    <property type="entry name" value="Slt70-like"/>
    <property type="match status" value="1"/>
</dbReference>
<keyword evidence="3" id="KW-0732">Signal</keyword>
<dbReference type="PANTHER" id="PTHR37423">
    <property type="entry name" value="SOLUBLE LYTIC MUREIN TRANSGLYCOSYLASE-RELATED"/>
    <property type="match status" value="1"/>
</dbReference>
<proteinExistence type="inferred from homology"/>
<dbReference type="InterPro" id="IPR008258">
    <property type="entry name" value="Transglycosylase_SLT_dom_1"/>
</dbReference>
<comment type="similarity">
    <text evidence="1">Belongs to the transglycosylase Slt family.</text>
</comment>
<dbReference type="Pfam" id="PF01464">
    <property type="entry name" value="SLT"/>
    <property type="match status" value="1"/>
</dbReference>
<feature type="chain" id="PRO_5045444086" evidence="3">
    <location>
        <begin position="37"/>
        <end position="602"/>
    </location>
</feature>
<evidence type="ECO:0000256" key="2">
    <source>
        <dbReference type="SAM" id="MobiDB-lite"/>
    </source>
</evidence>
<feature type="domain" description="Transglycosylase SLT" evidence="4">
    <location>
        <begin position="431"/>
        <end position="537"/>
    </location>
</feature>
<dbReference type="PROSITE" id="PS00922">
    <property type="entry name" value="TRANSGLYCOSYLASE"/>
    <property type="match status" value="1"/>
</dbReference>
<name>A0ABS6H4N4_9PROT</name>